<dbReference type="InterPro" id="IPR011257">
    <property type="entry name" value="DNA_glycosylase"/>
</dbReference>
<dbReference type="PANTHER" id="PTHR43003:SF5">
    <property type="entry name" value="DNA-3-METHYLADENINE GLYCOSYLASE"/>
    <property type="match status" value="1"/>
</dbReference>
<dbReference type="SUPFAM" id="SSF48150">
    <property type="entry name" value="DNA-glycosylase"/>
    <property type="match status" value="1"/>
</dbReference>
<evidence type="ECO:0000256" key="3">
    <source>
        <dbReference type="SAM" id="MobiDB-lite"/>
    </source>
</evidence>
<feature type="compositionally biased region" description="Low complexity" evidence="3">
    <location>
        <begin position="311"/>
        <end position="321"/>
    </location>
</feature>
<sequence length="399" mass="44057">MASQVTKSTTHIRSAVAKRPIVTSGPATIFRHKTTAVNPSEPPTPSERPTFTLNKPRYSTQNLTELPRFIEPPYKPALIPPTLTFSFEQAKSHLIEADTRFEQLFASVQCQPFEQLEPVDPFQSLVTAVLQHTSWIGAKYIQHRFLRLFDRSLPEKLSLTHEPEIKYIFPSPDRVASVNNEITGSAGIGERKAGYVLDIAKRFADGRLSAKNLVDASDKEVEEMLTAARGIGKEKADLFAMMTLRRPDILLVGSLRTQQALLHWVLSSHEPENYPLYIDPKKLPKTIKDKIEIPGSRGTEPAEGTSVLLASAGAPTPTSTAKSKKSKSKQPDGILLVPTSPVQLPEGMILDTLKARANGEMAKGGRYLLPSEMEALTAGWKPYRSLGMFYMWALVGGAK</sequence>
<feature type="region of interest" description="Disordered" evidence="3">
    <location>
        <begin position="311"/>
        <end position="337"/>
    </location>
</feature>
<dbReference type="GO" id="GO:0006307">
    <property type="term" value="P:DNA alkylation repair"/>
    <property type="evidence" value="ECO:0007669"/>
    <property type="project" value="TreeGrafter"/>
</dbReference>
<evidence type="ECO:0000256" key="1">
    <source>
        <dbReference type="ARBA" id="ARBA00022763"/>
    </source>
</evidence>
<dbReference type="GO" id="GO:0005634">
    <property type="term" value="C:nucleus"/>
    <property type="evidence" value="ECO:0007669"/>
    <property type="project" value="TreeGrafter"/>
</dbReference>
<dbReference type="Proteomes" id="UP000044841">
    <property type="component" value="Unassembled WGS sequence"/>
</dbReference>
<keyword evidence="2" id="KW-0234">DNA repair</keyword>
<dbReference type="GO" id="GO:0008725">
    <property type="term" value="F:DNA-3-methyladenine glycosylase activity"/>
    <property type="evidence" value="ECO:0007669"/>
    <property type="project" value="TreeGrafter"/>
</dbReference>
<dbReference type="GO" id="GO:0032131">
    <property type="term" value="F:alkylated DNA binding"/>
    <property type="evidence" value="ECO:0007669"/>
    <property type="project" value="TreeGrafter"/>
</dbReference>
<name>A0A0K6FKE0_9AGAM</name>
<gene>
    <name evidence="4" type="ORF">RSOLAG22IIIB_00069</name>
</gene>
<accession>A0A0K6FKE0</accession>
<feature type="region of interest" description="Disordered" evidence="3">
    <location>
        <begin position="33"/>
        <end position="54"/>
    </location>
</feature>
<dbReference type="GO" id="GO:0043916">
    <property type="term" value="F:DNA-7-methylguanine glycosylase activity"/>
    <property type="evidence" value="ECO:0007669"/>
    <property type="project" value="TreeGrafter"/>
</dbReference>
<dbReference type="GO" id="GO:0006285">
    <property type="term" value="P:base-excision repair, AP site formation"/>
    <property type="evidence" value="ECO:0007669"/>
    <property type="project" value="TreeGrafter"/>
</dbReference>
<evidence type="ECO:0000256" key="2">
    <source>
        <dbReference type="ARBA" id="ARBA00023204"/>
    </source>
</evidence>
<dbReference type="GO" id="GO:0032993">
    <property type="term" value="C:protein-DNA complex"/>
    <property type="evidence" value="ECO:0007669"/>
    <property type="project" value="TreeGrafter"/>
</dbReference>
<proteinExistence type="predicted"/>
<evidence type="ECO:0000313" key="5">
    <source>
        <dbReference type="Proteomes" id="UP000044841"/>
    </source>
</evidence>
<dbReference type="Gene3D" id="1.10.1670.40">
    <property type="match status" value="2"/>
</dbReference>
<reference evidence="4 5" key="1">
    <citation type="submission" date="2015-07" db="EMBL/GenBank/DDBJ databases">
        <authorList>
            <person name="Noorani M."/>
        </authorList>
    </citation>
    <scope>NUCLEOTIDE SEQUENCE [LARGE SCALE GENOMIC DNA]</scope>
    <source>
        <strain evidence="4">BBA 69670</strain>
    </source>
</reference>
<evidence type="ECO:0000313" key="4">
    <source>
        <dbReference type="EMBL" id="CUA66628.1"/>
    </source>
</evidence>
<keyword evidence="1" id="KW-0227">DNA damage</keyword>
<organism evidence="4 5">
    <name type="scientific">Rhizoctonia solani</name>
    <dbReference type="NCBI Taxonomy" id="456999"/>
    <lineage>
        <taxon>Eukaryota</taxon>
        <taxon>Fungi</taxon>
        <taxon>Dikarya</taxon>
        <taxon>Basidiomycota</taxon>
        <taxon>Agaricomycotina</taxon>
        <taxon>Agaricomycetes</taxon>
        <taxon>Cantharellales</taxon>
        <taxon>Ceratobasidiaceae</taxon>
        <taxon>Rhizoctonia</taxon>
    </lineage>
</organism>
<dbReference type="PANTHER" id="PTHR43003">
    <property type="entry name" value="DNA-3-METHYLADENINE GLYCOSYLASE"/>
    <property type="match status" value="1"/>
</dbReference>
<dbReference type="EMBL" id="CYGV01000001">
    <property type="protein sequence ID" value="CUA66628.1"/>
    <property type="molecule type" value="Genomic_DNA"/>
</dbReference>
<dbReference type="AlphaFoldDB" id="A0A0K6FKE0"/>
<dbReference type="Gene3D" id="1.10.340.30">
    <property type="entry name" value="Hypothetical protein, domain 2"/>
    <property type="match status" value="1"/>
</dbReference>
<protein>
    <submittedName>
        <fullName evidence="4">DNA-3-methyladenine glycosylase II</fullName>
    </submittedName>
</protein>
<dbReference type="InterPro" id="IPR051912">
    <property type="entry name" value="Alkylbase_DNA_Glycosylase/TA"/>
</dbReference>
<keyword evidence="5" id="KW-1185">Reference proteome</keyword>